<evidence type="ECO:0000256" key="1">
    <source>
        <dbReference type="ARBA" id="ARBA00022574"/>
    </source>
</evidence>
<evidence type="ECO:0000256" key="2">
    <source>
        <dbReference type="ARBA" id="ARBA00022737"/>
    </source>
</evidence>
<dbReference type="PROSITE" id="PS50082">
    <property type="entry name" value="WD_REPEATS_2"/>
    <property type="match status" value="3"/>
</dbReference>
<dbReference type="PRINTS" id="PR00320">
    <property type="entry name" value="GPROTEINBRPT"/>
</dbReference>
<feature type="region of interest" description="Disordered" evidence="4">
    <location>
        <begin position="17"/>
        <end position="50"/>
    </location>
</feature>
<evidence type="ECO:0008006" key="7">
    <source>
        <dbReference type="Google" id="ProtNLM"/>
    </source>
</evidence>
<evidence type="ECO:0000313" key="6">
    <source>
        <dbReference type="Proteomes" id="UP000697127"/>
    </source>
</evidence>
<dbReference type="PROSITE" id="PS50294">
    <property type="entry name" value="WD_REPEATS_REGION"/>
    <property type="match status" value="3"/>
</dbReference>
<evidence type="ECO:0000256" key="3">
    <source>
        <dbReference type="PROSITE-ProRule" id="PRU00221"/>
    </source>
</evidence>
<evidence type="ECO:0000256" key="4">
    <source>
        <dbReference type="SAM" id="MobiDB-lite"/>
    </source>
</evidence>
<dbReference type="Proteomes" id="UP000697127">
    <property type="component" value="Unassembled WGS sequence"/>
</dbReference>
<dbReference type="SUPFAM" id="SSF50978">
    <property type="entry name" value="WD40 repeat-like"/>
    <property type="match status" value="1"/>
</dbReference>
<dbReference type="InterPro" id="IPR001680">
    <property type="entry name" value="WD40_rpt"/>
</dbReference>
<dbReference type="GO" id="GO:0017070">
    <property type="term" value="F:U6 snRNA binding"/>
    <property type="evidence" value="ECO:0007669"/>
    <property type="project" value="TreeGrafter"/>
</dbReference>
<comment type="caution">
    <text evidence="5">The sequence shown here is derived from an EMBL/GenBank/DDBJ whole genome shotgun (WGS) entry which is preliminary data.</text>
</comment>
<dbReference type="GO" id="GO:0046540">
    <property type="term" value="C:U4/U6 x U5 tri-snRNP complex"/>
    <property type="evidence" value="ECO:0007669"/>
    <property type="project" value="TreeGrafter"/>
</dbReference>
<dbReference type="PANTHER" id="PTHR19846:SF0">
    <property type="entry name" value="PRE-MRNA PROCESSING FACTOR 4"/>
    <property type="match status" value="1"/>
</dbReference>
<feature type="compositionally biased region" description="Acidic residues" evidence="4">
    <location>
        <begin position="35"/>
        <end position="47"/>
    </location>
</feature>
<dbReference type="InterPro" id="IPR015943">
    <property type="entry name" value="WD40/YVTN_repeat-like_dom_sf"/>
</dbReference>
<gene>
    <name evidence="5" type="ORF">C6P40_003549</name>
</gene>
<dbReference type="AlphaFoldDB" id="A0A9P6WJ35"/>
<dbReference type="InterPro" id="IPR019775">
    <property type="entry name" value="WD40_repeat_CS"/>
</dbReference>
<dbReference type="GO" id="GO:0000398">
    <property type="term" value="P:mRNA splicing, via spliceosome"/>
    <property type="evidence" value="ECO:0007669"/>
    <property type="project" value="TreeGrafter"/>
</dbReference>
<feature type="repeat" description="WD" evidence="3">
    <location>
        <begin position="198"/>
        <end position="239"/>
    </location>
</feature>
<dbReference type="InterPro" id="IPR020472">
    <property type="entry name" value="WD40_PAC1"/>
</dbReference>
<dbReference type="SMART" id="SM00320">
    <property type="entry name" value="WD40"/>
    <property type="match status" value="7"/>
</dbReference>
<dbReference type="CDD" id="cd00200">
    <property type="entry name" value="WD40"/>
    <property type="match status" value="1"/>
</dbReference>
<dbReference type="PROSITE" id="PS00678">
    <property type="entry name" value="WD_REPEATS_1"/>
    <property type="match status" value="3"/>
</dbReference>
<keyword evidence="2" id="KW-0677">Repeat</keyword>
<dbReference type="Gene3D" id="2.130.10.10">
    <property type="entry name" value="YVTN repeat-like/Quinoprotein amine dehydrogenase"/>
    <property type="match status" value="2"/>
</dbReference>
<keyword evidence="6" id="KW-1185">Reference proteome</keyword>
<evidence type="ECO:0000313" key="5">
    <source>
        <dbReference type="EMBL" id="KAG0686708.1"/>
    </source>
</evidence>
<protein>
    <recommendedName>
        <fullName evidence="7">Anaphase-promoting complex subunit 4 WD40 domain-containing protein</fullName>
    </recommendedName>
</protein>
<proteinExistence type="predicted"/>
<name>A0A9P6WJ35_9ASCO</name>
<reference evidence="5" key="1">
    <citation type="submission" date="2020-11" db="EMBL/GenBank/DDBJ databases">
        <title>Kefir isolates.</title>
        <authorList>
            <person name="Marcisauskas S."/>
            <person name="Kim Y."/>
            <person name="Blasche S."/>
        </authorList>
    </citation>
    <scope>NUCLEOTIDE SEQUENCE</scope>
    <source>
        <strain evidence="5">Olga-1</strain>
    </source>
</reference>
<dbReference type="InterPro" id="IPR036322">
    <property type="entry name" value="WD40_repeat_dom_sf"/>
</dbReference>
<dbReference type="EMBL" id="PUHW01000400">
    <property type="protein sequence ID" value="KAG0686708.1"/>
    <property type="molecule type" value="Genomic_DNA"/>
</dbReference>
<organism evidence="5 6">
    <name type="scientific">Pichia californica</name>
    <dbReference type="NCBI Taxonomy" id="460514"/>
    <lineage>
        <taxon>Eukaryota</taxon>
        <taxon>Fungi</taxon>
        <taxon>Dikarya</taxon>
        <taxon>Ascomycota</taxon>
        <taxon>Saccharomycotina</taxon>
        <taxon>Pichiomycetes</taxon>
        <taxon>Pichiales</taxon>
        <taxon>Pichiaceae</taxon>
        <taxon>Pichia</taxon>
    </lineage>
</organism>
<keyword evidence="1 3" id="KW-0853">WD repeat</keyword>
<accession>A0A9P6WJ35</accession>
<dbReference type="GO" id="GO:0030621">
    <property type="term" value="F:U4 snRNA binding"/>
    <property type="evidence" value="ECO:0007669"/>
    <property type="project" value="TreeGrafter"/>
</dbReference>
<dbReference type="Pfam" id="PF00400">
    <property type="entry name" value="WD40"/>
    <property type="match status" value="3"/>
</dbReference>
<feature type="repeat" description="WD" evidence="3">
    <location>
        <begin position="240"/>
        <end position="281"/>
    </location>
</feature>
<feature type="repeat" description="WD" evidence="3">
    <location>
        <begin position="284"/>
        <end position="325"/>
    </location>
</feature>
<dbReference type="PANTHER" id="PTHR19846">
    <property type="entry name" value="WD40 REPEAT PROTEIN"/>
    <property type="match status" value="1"/>
</dbReference>
<sequence length="406" mass="46556">MDLKHRDMLEDKVYKEEERVYHNDYGDELENHNNEEEEEDDDDDDEFYTPGPDSLYNTRIKIADYSITKAQSRLEFQYQQYQNFDTIENLIKRRRYYNYIEENFTLQGTQLISNRFTSNISYSLINNHLAVSSWNGSCYILDPNNLNIINTISNLHPEKISGLQWSPINDSILATGGSDGIINIIQNPLYENFSKLELKGHLSRINDLKFHPIGNLIASASADLTWRLWDIEKNLELYYQEGHTDSVNSISIHPDGSLLASASNDNIIKLWDLRSGKCISNLIENGHIKSIHALDWRLNGYHLASGGSDSQLLIWDIRMNKNISSILAHSKLISNVKFTNKGDTLISTGYDGILSLTSCDNWLVYKKLLTLDKLMACEIIEQDDNNLCILTGGWDRSIKLYNTNGI</sequence>
<feature type="compositionally biased region" description="Basic and acidic residues" evidence="4">
    <location>
        <begin position="17"/>
        <end position="34"/>
    </location>
</feature>